<sequence>MGWARGDESLVGRATGDGDGERGEVGGWRLDVGRWTSFFCFVLFYFYFHVAFIFRLVFLFLCKTDIGSFARVLSFKRGLGGTETAWVLDWWLVKRGRKLWMDPI</sequence>
<evidence type="ECO:0000256" key="1">
    <source>
        <dbReference type="SAM" id="MobiDB-lite"/>
    </source>
</evidence>
<dbReference type="EMBL" id="KZ679015">
    <property type="protein sequence ID" value="PSS12303.1"/>
    <property type="molecule type" value="Genomic_DNA"/>
</dbReference>
<dbReference type="AlphaFoldDB" id="A0A2T3AUJ9"/>
<evidence type="ECO:0000313" key="4">
    <source>
        <dbReference type="Proteomes" id="UP000241818"/>
    </source>
</evidence>
<dbReference type="RefSeq" id="XP_024718301.1">
    <property type="nucleotide sequence ID" value="XM_024863557.1"/>
</dbReference>
<evidence type="ECO:0000256" key="2">
    <source>
        <dbReference type="SAM" id="Phobius"/>
    </source>
</evidence>
<keyword evidence="2" id="KW-0812">Transmembrane</keyword>
<dbReference type="GeneID" id="36571638"/>
<dbReference type="Proteomes" id="UP000241818">
    <property type="component" value="Unassembled WGS sequence"/>
</dbReference>
<gene>
    <name evidence="3" type="ORF">M430DRAFT_169347</name>
</gene>
<keyword evidence="2" id="KW-0472">Membrane</keyword>
<evidence type="ECO:0008006" key="5">
    <source>
        <dbReference type="Google" id="ProtNLM"/>
    </source>
</evidence>
<proteinExistence type="predicted"/>
<protein>
    <recommendedName>
        <fullName evidence="5">Transmembrane protein</fullName>
    </recommendedName>
</protein>
<feature type="region of interest" description="Disordered" evidence="1">
    <location>
        <begin position="1"/>
        <end position="24"/>
    </location>
</feature>
<reference evidence="3 4" key="1">
    <citation type="journal article" date="2018" name="New Phytol.">
        <title>Comparative genomics and transcriptomics depict ericoid mycorrhizal fungi as versatile saprotrophs and plant mutualists.</title>
        <authorList>
            <person name="Martino E."/>
            <person name="Morin E."/>
            <person name="Grelet G.A."/>
            <person name="Kuo A."/>
            <person name="Kohler A."/>
            <person name="Daghino S."/>
            <person name="Barry K.W."/>
            <person name="Cichocki N."/>
            <person name="Clum A."/>
            <person name="Dockter R.B."/>
            <person name="Hainaut M."/>
            <person name="Kuo R.C."/>
            <person name="LaButti K."/>
            <person name="Lindahl B.D."/>
            <person name="Lindquist E.A."/>
            <person name="Lipzen A."/>
            <person name="Khouja H.R."/>
            <person name="Magnuson J."/>
            <person name="Murat C."/>
            <person name="Ohm R.A."/>
            <person name="Singer S.W."/>
            <person name="Spatafora J.W."/>
            <person name="Wang M."/>
            <person name="Veneault-Fourrey C."/>
            <person name="Henrissat B."/>
            <person name="Grigoriev I.V."/>
            <person name="Martin F.M."/>
            <person name="Perotto S."/>
        </authorList>
    </citation>
    <scope>NUCLEOTIDE SEQUENCE [LARGE SCALE GENOMIC DNA]</scope>
    <source>
        <strain evidence="3 4">ATCC 22711</strain>
    </source>
</reference>
<evidence type="ECO:0000313" key="3">
    <source>
        <dbReference type="EMBL" id="PSS12303.1"/>
    </source>
</evidence>
<keyword evidence="4" id="KW-1185">Reference proteome</keyword>
<feature type="transmembrane region" description="Helical" evidence="2">
    <location>
        <begin position="35"/>
        <end position="61"/>
    </location>
</feature>
<organism evidence="3 4">
    <name type="scientific">Amorphotheca resinae ATCC 22711</name>
    <dbReference type="NCBI Taxonomy" id="857342"/>
    <lineage>
        <taxon>Eukaryota</taxon>
        <taxon>Fungi</taxon>
        <taxon>Dikarya</taxon>
        <taxon>Ascomycota</taxon>
        <taxon>Pezizomycotina</taxon>
        <taxon>Leotiomycetes</taxon>
        <taxon>Helotiales</taxon>
        <taxon>Amorphothecaceae</taxon>
        <taxon>Amorphotheca</taxon>
    </lineage>
</organism>
<keyword evidence="2" id="KW-1133">Transmembrane helix</keyword>
<dbReference type="InParanoid" id="A0A2T3AUJ9"/>
<accession>A0A2T3AUJ9</accession>
<feature type="compositionally biased region" description="Basic and acidic residues" evidence="1">
    <location>
        <begin position="1"/>
        <end position="10"/>
    </location>
</feature>
<name>A0A2T3AUJ9_AMORE</name>